<dbReference type="CDD" id="cd02947">
    <property type="entry name" value="TRX_family"/>
    <property type="match status" value="1"/>
</dbReference>
<feature type="active site" description="Nucleophile" evidence="8">
    <location>
        <position position="33"/>
    </location>
</feature>
<reference evidence="11 12" key="1">
    <citation type="submission" date="2017-09" db="EMBL/GenBank/DDBJ databases">
        <title>Depth-based differentiation of microbial function through sediment-hosted aquifers and enrichment of novel symbionts in the deep terrestrial subsurface.</title>
        <authorList>
            <person name="Probst A.J."/>
            <person name="Ladd B."/>
            <person name="Jarett J.K."/>
            <person name="Geller-Mcgrath D.E."/>
            <person name="Sieber C.M."/>
            <person name="Emerson J.B."/>
            <person name="Anantharaman K."/>
            <person name="Thomas B.C."/>
            <person name="Malmstrom R."/>
            <person name="Stieglmeier M."/>
            <person name="Klingl A."/>
            <person name="Woyke T."/>
            <person name="Ryan C.M."/>
            <person name="Banfield J.F."/>
        </authorList>
    </citation>
    <scope>NUCLEOTIDE SEQUENCE [LARGE SCALE GENOMIC DNA]</scope>
    <source>
        <strain evidence="11">CG11_big_fil_rev_8_21_14_0_20_36_20</strain>
    </source>
</reference>
<dbReference type="PANTHER" id="PTHR45663">
    <property type="entry name" value="GEO12009P1"/>
    <property type="match status" value="1"/>
</dbReference>
<dbReference type="SUPFAM" id="SSF52833">
    <property type="entry name" value="Thioredoxin-like"/>
    <property type="match status" value="1"/>
</dbReference>
<gene>
    <name evidence="11" type="primary">trxA</name>
    <name evidence="11" type="ORF">COV55_03560</name>
</gene>
<feature type="domain" description="Thioredoxin" evidence="10">
    <location>
        <begin position="1"/>
        <end position="108"/>
    </location>
</feature>
<dbReference type="InterPro" id="IPR013766">
    <property type="entry name" value="Thioredoxin_domain"/>
</dbReference>
<dbReference type="Pfam" id="PF00085">
    <property type="entry name" value="Thioredoxin"/>
    <property type="match status" value="1"/>
</dbReference>
<keyword evidence="5 9" id="KW-0676">Redox-active center</keyword>
<evidence type="ECO:0000256" key="9">
    <source>
        <dbReference type="PIRSR" id="PIRSR000077-4"/>
    </source>
</evidence>
<evidence type="ECO:0000256" key="5">
    <source>
        <dbReference type="ARBA" id="ARBA00023284"/>
    </source>
</evidence>
<dbReference type="Proteomes" id="UP000230564">
    <property type="component" value="Unassembled WGS sequence"/>
</dbReference>
<dbReference type="InterPro" id="IPR036249">
    <property type="entry name" value="Thioredoxin-like_sf"/>
</dbReference>
<dbReference type="GO" id="GO:0005829">
    <property type="term" value="C:cytosol"/>
    <property type="evidence" value="ECO:0007669"/>
    <property type="project" value="TreeGrafter"/>
</dbReference>
<keyword evidence="4 9" id="KW-1015">Disulfide bond</keyword>
<dbReference type="PROSITE" id="PS51352">
    <property type="entry name" value="THIOREDOXIN_2"/>
    <property type="match status" value="1"/>
</dbReference>
<dbReference type="NCBIfam" id="TIGR01068">
    <property type="entry name" value="thioredoxin"/>
    <property type="match status" value="1"/>
</dbReference>
<dbReference type="InterPro" id="IPR005746">
    <property type="entry name" value="Thioredoxin"/>
</dbReference>
<evidence type="ECO:0000313" key="11">
    <source>
        <dbReference type="EMBL" id="PIR06575.1"/>
    </source>
</evidence>
<dbReference type="Gene3D" id="3.40.30.10">
    <property type="entry name" value="Glutaredoxin"/>
    <property type="match status" value="1"/>
</dbReference>
<dbReference type="GO" id="GO:0015035">
    <property type="term" value="F:protein-disulfide reductase activity"/>
    <property type="evidence" value="ECO:0007669"/>
    <property type="project" value="UniProtKB-UniRule"/>
</dbReference>
<feature type="site" description="Contributes to redox potential value" evidence="8">
    <location>
        <position position="32"/>
    </location>
</feature>
<evidence type="ECO:0000313" key="12">
    <source>
        <dbReference type="Proteomes" id="UP000230564"/>
    </source>
</evidence>
<dbReference type="PROSITE" id="PS00194">
    <property type="entry name" value="THIOREDOXIN_1"/>
    <property type="match status" value="1"/>
</dbReference>
<comment type="similarity">
    <text evidence="1 7">Belongs to the thioredoxin family.</text>
</comment>
<dbReference type="PRINTS" id="PR00421">
    <property type="entry name" value="THIOREDOXIN"/>
</dbReference>
<feature type="active site" description="Nucleophile" evidence="8">
    <location>
        <position position="30"/>
    </location>
</feature>
<keyword evidence="2" id="KW-0813">Transport</keyword>
<dbReference type="PANTHER" id="PTHR45663:SF11">
    <property type="entry name" value="GEO12009P1"/>
    <property type="match status" value="1"/>
</dbReference>
<evidence type="ECO:0000256" key="6">
    <source>
        <dbReference type="NCBIfam" id="TIGR01068"/>
    </source>
</evidence>
<dbReference type="FunFam" id="3.40.30.10:FF:000001">
    <property type="entry name" value="Thioredoxin"/>
    <property type="match status" value="1"/>
</dbReference>
<sequence length="108" mass="12178">MAMNLTDQNFDQEVKQFDGVVLVDFFAPWCGPCQMQAPIIDELAKEFSANDKVKIVKIDVDQSKTTASEFQVMSIPTLKIFKNGQVVDETMGLQNKDALVEKINQHLK</sequence>
<dbReference type="EMBL" id="PCWQ01000012">
    <property type="protein sequence ID" value="PIR06575.1"/>
    <property type="molecule type" value="Genomic_DNA"/>
</dbReference>
<feature type="site" description="Contributes to redox potential value" evidence="8">
    <location>
        <position position="31"/>
    </location>
</feature>
<organism evidence="11 12">
    <name type="scientific">Candidatus Komeilibacteria bacterium CG11_big_fil_rev_8_21_14_0_20_36_20</name>
    <dbReference type="NCBI Taxonomy" id="1974477"/>
    <lineage>
        <taxon>Bacteria</taxon>
        <taxon>Candidatus Komeiliibacteriota</taxon>
    </lineage>
</organism>
<evidence type="ECO:0000256" key="4">
    <source>
        <dbReference type="ARBA" id="ARBA00023157"/>
    </source>
</evidence>
<protein>
    <recommendedName>
        <fullName evidence="6 7">Thioredoxin</fullName>
    </recommendedName>
</protein>
<feature type="site" description="Deprotonates C-terminal active site Cys" evidence="8">
    <location>
        <position position="24"/>
    </location>
</feature>
<dbReference type="InterPro" id="IPR017937">
    <property type="entry name" value="Thioredoxin_CS"/>
</dbReference>
<proteinExistence type="inferred from homology"/>
<feature type="disulfide bond" description="Redox-active" evidence="9">
    <location>
        <begin position="30"/>
        <end position="33"/>
    </location>
</feature>
<evidence type="ECO:0000256" key="7">
    <source>
        <dbReference type="PIRNR" id="PIRNR000077"/>
    </source>
</evidence>
<dbReference type="GO" id="GO:0045454">
    <property type="term" value="P:cell redox homeostasis"/>
    <property type="evidence" value="ECO:0007669"/>
    <property type="project" value="TreeGrafter"/>
</dbReference>
<evidence type="ECO:0000259" key="10">
    <source>
        <dbReference type="PROSITE" id="PS51352"/>
    </source>
</evidence>
<name>A0A2H0NEH1_9BACT</name>
<dbReference type="PIRSF" id="PIRSF000077">
    <property type="entry name" value="Thioredoxin"/>
    <property type="match status" value="1"/>
</dbReference>
<keyword evidence="3" id="KW-0249">Electron transport</keyword>
<evidence type="ECO:0000256" key="8">
    <source>
        <dbReference type="PIRSR" id="PIRSR000077-1"/>
    </source>
</evidence>
<evidence type="ECO:0000256" key="2">
    <source>
        <dbReference type="ARBA" id="ARBA00022448"/>
    </source>
</evidence>
<accession>A0A2H0NEH1</accession>
<evidence type="ECO:0000256" key="1">
    <source>
        <dbReference type="ARBA" id="ARBA00008987"/>
    </source>
</evidence>
<dbReference type="AlphaFoldDB" id="A0A2H0NEH1"/>
<evidence type="ECO:0000256" key="3">
    <source>
        <dbReference type="ARBA" id="ARBA00022982"/>
    </source>
</evidence>
<comment type="caution">
    <text evidence="11">The sequence shown here is derived from an EMBL/GenBank/DDBJ whole genome shotgun (WGS) entry which is preliminary data.</text>
</comment>